<evidence type="ECO:0000313" key="20">
    <source>
        <dbReference type="EMBL" id="PIR40144.1"/>
    </source>
</evidence>
<keyword evidence="13" id="KW-0511">Multifunctional enzyme</keyword>
<proteinExistence type="inferred from homology"/>
<comment type="catalytic activity">
    <reaction evidence="16">
        <text>[GlcNAc-(1-&gt;4)-Mur2Ac(oyl-L-Ala-gamma-D-Glu-L-Lys-D-Ala-D-Ala)](n)-di-trans,octa-cis-undecaprenyl diphosphate + beta-D-GlcNAc-(1-&gt;4)-Mur2Ac(oyl-L-Ala-gamma-D-Glu-L-Lys-D-Ala-D-Ala)-di-trans,octa-cis-undecaprenyl diphosphate = [GlcNAc-(1-&gt;4)-Mur2Ac(oyl-L-Ala-gamma-D-Glu-L-Lys-D-Ala-D-Ala)](n+1)-di-trans,octa-cis-undecaprenyl diphosphate + di-trans,octa-cis-undecaprenyl diphosphate + H(+)</text>
        <dbReference type="Rhea" id="RHEA:23708"/>
        <dbReference type="Rhea" id="RHEA-COMP:9602"/>
        <dbReference type="Rhea" id="RHEA-COMP:9603"/>
        <dbReference type="ChEBI" id="CHEBI:15378"/>
        <dbReference type="ChEBI" id="CHEBI:58405"/>
        <dbReference type="ChEBI" id="CHEBI:60033"/>
        <dbReference type="ChEBI" id="CHEBI:78435"/>
        <dbReference type="EC" id="2.4.99.28"/>
    </reaction>
</comment>
<organism evidence="20 21">
    <name type="scientific">Candidatus Zambryskibacteria bacterium CG10_big_fil_rev_8_21_14_0_10_34_34</name>
    <dbReference type="NCBI Taxonomy" id="1975114"/>
    <lineage>
        <taxon>Bacteria</taxon>
        <taxon>Candidatus Zambryskiibacteriota</taxon>
    </lineage>
</organism>
<dbReference type="GO" id="GO:0009252">
    <property type="term" value="P:peptidoglycan biosynthetic process"/>
    <property type="evidence" value="ECO:0007669"/>
    <property type="project" value="UniProtKB-KW"/>
</dbReference>
<dbReference type="InterPro" id="IPR001264">
    <property type="entry name" value="Glyco_trans_51"/>
</dbReference>
<dbReference type="GO" id="GO:0071555">
    <property type="term" value="P:cell wall organization"/>
    <property type="evidence" value="ECO:0007669"/>
    <property type="project" value="UniProtKB-KW"/>
</dbReference>
<keyword evidence="7" id="KW-0328">Glycosyltransferase</keyword>
<dbReference type="Pfam" id="PF00912">
    <property type="entry name" value="Transgly"/>
    <property type="match status" value="1"/>
</dbReference>
<feature type="domain" description="Penicillin-binding protein transpeptidase" evidence="18">
    <location>
        <begin position="329"/>
        <end position="583"/>
    </location>
</feature>
<dbReference type="Gene3D" id="1.10.3810.10">
    <property type="entry name" value="Biosynthetic peptidoglycan transglycosylase-like"/>
    <property type="match status" value="1"/>
</dbReference>
<feature type="transmembrane region" description="Helical" evidence="17">
    <location>
        <begin position="12"/>
        <end position="34"/>
    </location>
</feature>
<keyword evidence="6" id="KW-0645">Protease</keyword>
<dbReference type="EMBL" id="PCXM01000025">
    <property type="protein sequence ID" value="PIR40144.1"/>
    <property type="molecule type" value="Genomic_DNA"/>
</dbReference>
<dbReference type="Proteomes" id="UP000230828">
    <property type="component" value="Unassembled WGS sequence"/>
</dbReference>
<dbReference type="GO" id="GO:0008658">
    <property type="term" value="F:penicillin binding"/>
    <property type="evidence" value="ECO:0007669"/>
    <property type="project" value="InterPro"/>
</dbReference>
<evidence type="ECO:0000256" key="9">
    <source>
        <dbReference type="ARBA" id="ARBA00022801"/>
    </source>
</evidence>
<keyword evidence="10" id="KW-0133">Cell shape</keyword>
<dbReference type="InterPro" id="IPR023346">
    <property type="entry name" value="Lysozyme-like_dom_sf"/>
</dbReference>
<keyword evidence="12 17" id="KW-0472">Membrane</keyword>
<dbReference type="InterPro" id="IPR001460">
    <property type="entry name" value="PCN-bd_Tpept"/>
</dbReference>
<protein>
    <submittedName>
        <fullName evidence="20">Uncharacterized protein</fullName>
    </submittedName>
</protein>
<evidence type="ECO:0000256" key="11">
    <source>
        <dbReference type="ARBA" id="ARBA00022984"/>
    </source>
</evidence>
<keyword evidence="14" id="KW-0961">Cell wall biogenesis/degradation</keyword>
<evidence type="ECO:0000256" key="2">
    <source>
        <dbReference type="ARBA" id="ARBA00007090"/>
    </source>
</evidence>
<dbReference type="GO" id="GO:0008955">
    <property type="term" value="F:peptidoglycan glycosyltransferase activity"/>
    <property type="evidence" value="ECO:0007669"/>
    <property type="project" value="UniProtKB-EC"/>
</dbReference>
<name>A0A2H0R290_9BACT</name>
<dbReference type="Pfam" id="PF00905">
    <property type="entry name" value="Transpeptidase"/>
    <property type="match status" value="1"/>
</dbReference>
<dbReference type="FunFam" id="1.10.3810.10:FF:000001">
    <property type="entry name" value="Penicillin-binding protein 1A"/>
    <property type="match status" value="1"/>
</dbReference>
<keyword evidence="8" id="KW-0808">Transferase</keyword>
<comment type="similarity">
    <text evidence="3">In the N-terminal section; belongs to the glycosyltransferase 51 family.</text>
</comment>
<dbReference type="NCBIfam" id="TIGR02074">
    <property type="entry name" value="PBP_1a_fam"/>
    <property type="match status" value="1"/>
</dbReference>
<comment type="caution">
    <text evidence="20">The sequence shown here is derived from an EMBL/GenBank/DDBJ whole genome shotgun (WGS) entry which is preliminary data.</text>
</comment>
<evidence type="ECO:0000256" key="7">
    <source>
        <dbReference type="ARBA" id="ARBA00022676"/>
    </source>
</evidence>
<dbReference type="AlphaFoldDB" id="A0A2H0R290"/>
<dbReference type="InterPro" id="IPR050396">
    <property type="entry name" value="Glycosyltr_51/Transpeptidase"/>
</dbReference>
<dbReference type="GO" id="GO:0030288">
    <property type="term" value="C:outer membrane-bounded periplasmic space"/>
    <property type="evidence" value="ECO:0007669"/>
    <property type="project" value="TreeGrafter"/>
</dbReference>
<evidence type="ECO:0000256" key="10">
    <source>
        <dbReference type="ARBA" id="ARBA00022960"/>
    </source>
</evidence>
<comment type="similarity">
    <text evidence="2">In the C-terminal section; belongs to the transpeptidase family.</text>
</comment>
<gene>
    <name evidence="20" type="ORF">COV33_01340</name>
</gene>
<dbReference type="InterPro" id="IPR012338">
    <property type="entry name" value="Beta-lactam/transpept-like"/>
</dbReference>
<evidence type="ECO:0000256" key="17">
    <source>
        <dbReference type="SAM" id="Phobius"/>
    </source>
</evidence>
<dbReference type="GO" id="GO:0009002">
    <property type="term" value="F:serine-type D-Ala-D-Ala carboxypeptidase activity"/>
    <property type="evidence" value="ECO:0007669"/>
    <property type="project" value="UniProtKB-EC"/>
</dbReference>
<evidence type="ECO:0000256" key="3">
    <source>
        <dbReference type="ARBA" id="ARBA00007739"/>
    </source>
</evidence>
<dbReference type="PANTHER" id="PTHR32282">
    <property type="entry name" value="BINDING PROTEIN TRANSPEPTIDASE, PUTATIVE-RELATED"/>
    <property type="match status" value="1"/>
</dbReference>
<keyword evidence="17" id="KW-1133">Transmembrane helix</keyword>
<keyword evidence="9" id="KW-0378">Hydrolase</keyword>
<evidence type="ECO:0000259" key="18">
    <source>
        <dbReference type="Pfam" id="PF00905"/>
    </source>
</evidence>
<dbReference type="GO" id="GO:0005886">
    <property type="term" value="C:plasma membrane"/>
    <property type="evidence" value="ECO:0007669"/>
    <property type="project" value="UniProtKB-SubCell"/>
</dbReference>
<keyword evidence="5" id="KW-0121">Carboxypeptidase</keyword>
<evidence type="ECO:0000256" key="8">
    <source>
        <dbReference type="ARBA" id="ARBA00022679"/>
    </source>
</evidence>
<dbReference type="SUPFAM" id="SSF56601">
    <property type="entry name" value="beta-lactamase/transpeptidase-like"/>
    <property type="match status" value="1"/>
</dbReference>
<evidence type="ECO:0000256" key="4">
    <source>
        <dbReference type="ARBA" id="ARBA00022475"/>
    </source>
</evidence>
<feature type="domain" description="Glycosyl transferase family 51" evidence="19">
    <location>
        <begin position="70"/>
        <end position="238"/>
    </location>
</feature>
<dbReference type="Gene3D" id="3.40.710.10">
    <property type="entry name" value="DD-peptidase/beta-lactamase superfamily"/>
    <property type="match status" value="1"/>
</dbReference>
<evidence type="ECO:0000256" key="6">
    <source>
        <dbReference type="ARBA" id="ARBA00022670"/>
    </source>
</evidence>
<dbReference type="InterPro" id="IPR036950">
    <property type="entry name" value="PBP_transglycosylase"/>
</dbReference>
<evidence type="ECO:0000256" key="16">
    <source>
        <dbReference type="ARBA" id="ARBA00049902"/>
    </source>
</evidence>
<evidence type="ECO:0000256" key="13">
    <source>
        <dbReference type="ARBA" id="ARBA00023268"/>
    </source>
</evidence>
<keyword evidence="4" id="KW-1003">Cell membrane</keyword>
<dbReference type="PANTHER" id="PTHR32282:SF11">
    <property type="entry name" value="PENICILLIN-BINDING PROTEIN 1B"/>
    <property type="match status" value="1"/>
</dbReference>
<evidence type="ECO:0000256" key="14">
    <source>
        <dbReference type="ARBA" id="ARBA00023316"/>
    </source>
</evidence>
<accession>A0A2H0R290</accession>
<keyword evidence="11" id="KW-0573">Peptidoglycan synthesis</keyword>
<comment type="catalytic activity">
    <reaction evidence="15">
        <text>Preferential cleavage: (Ac)2-L-Lys-D-Ala-|-D-Ala. Also transpeptidation of peptidyl-alanyl moieties that are N-acyl substituents of D-alanine.</text>
        <dbReference type="EC" id="3.4.16.4"/>
    </reaction>
</comment>
<dbReference type="GO" id="GO:0006508">
    <property type="term" value="P:proteolysis"/>
    <property type="evidence" value="ECO:0007669"/>
    <property type="project" value="UniProtKB-KW"/>
</dbReference>
<evidence type="ECO:0000313" key="21">
    <source>
        <dbReference type="Proteomes" id="UP000230828"/>
    </source>
</evidence>
<comment type="subcellular location">
    <subcellularLocation>
        <location evidence="1">Cell membrane</location>
    </subcellularLocation>
</comment>
<evidence type="ECO:0000259" key="19">
    <source>
        <dbReference type="Pfam" id="PF00912"/>
    </source>
</evidence>
<dbReference type="SUPFAM" id="SSF53955">
    <property type="entry name" value="Lysozyme-like"/>
    <property type="match status" value="1"/>
</dbReference>
<reference evidence="20 21" key="1">
    <citation type="submission" date="2017-09" db="EMBL/GenBank/DDBJ databases">
        <title>Depth-based differentiation of microbial function through sediment-hosted aquifers and enrichment of novel symbionts in the deep terrestrial subsurface.</title>
        <authorList>
            <person name="Probst A.J."/>
            <person name="Ladd B."/>
            <person name="Jarett J.K."/>
            <person name="Geller-Mcgrath D.E."/>
            <person name="Sieber C.M."/>
            <person name="Emerson J.B."/>
            <person name="Anantharaman K."/>
            <person name="Thomas B.C."/>
            <person name="Malmstrom R."/>
            <person name="Stieglmeier M."/>
            <person name="Klingl A."/>
            <person name="Woyke T."/>
            <person name="Ryan C.M."/>
            <person name="Banfield J.F."/>
        </authorList>
    </citation>
    <scope>NUCLEOTIDE SEQUENCE [LARGE SCALE GENOMIC DNA]</scope>
    <source>
        <strain evidence="20">CG10_big_fil_rev_8_21_14_0_10_34_34</strain>
    </source>
</reference>
<evidence type="ECO:0000256" key="12">
    <source>
        <dbReference type="ARBA" id="ARBA00023136"/>
    </source>
</evidence>
<evidence type="ECO:0000256" key="1">
    <source>
        <dbReference type="ARBA" id="ARBA00004236"/>
    </source>
</evidence>
<evidence type="ECO:0000256" key="15">
    <source>
        <dbReference type="ARBA" id="ARBA00034000"/>
    </source>
</evidence>
<evidence type="ECO:0000256" key="5">
    <source>
        <dbReference type="ARBA" id="ARBA00022645"/>
    </source>
</evidence>
<sequence length="720" mass="80447">MIKFVKKHKHLIKVLLMLSISASLILGAIILFWISTFKVPTSDSIRERRVIESTKIYDRTGEILLYDTGGNVRRSIVPIEEISRHIKNATIAIEDKEFYSHKGVKPTAFIRATLVNILSLDFDQGGSTITQQVVKNSLLTSEKLISRKLKEWVLAVKLEQLTSKDEILSMYLNEIPYGGVLYGVEEASFAFFGKKSSDVTLAEAAYLAALPKAPTFYSPYGKNLDRLEIRKNLVLSEMLRSGFITEEEYQVALVEKVSFIIKGDSSIKAPHFVFYVIDYIKNKYGEDIINNGGLRVITSLDFNLQNIGERIAHNYAMSNEVNFNAENTAMVATDPKTGEILAMIGSRDYFDEKIDGSFNVTTAKRQPGSTFKPFVYSQAFIKGYTPETIVFDLKTQFSSTCAPNNLTISDNCYAPNNYDDIFRGPVTLRSALAQSLNVPSVKVLYLAGLNESIRLARDMGIESLTNKGDYGLTLVLGGGEVTPLEITGAYGVFANNGIKTNISPIKEIKNKKGEVLETHNPRPIQVLDKEIALKISDILSDNVARTPAFGQSSVLFFENRDVAVKTGTTNNYKDAWIIGYTPSVALGAWAGNNDNTPMEKRVAGFIVAPMWRAFMDQALAKFPVEQFEEPLVENNPDLKPVLQGIWQGGIFATSSSNTRIVTGGPHSILNWVYKDDPKGEYPDYPNPDPQFERWEYSVRIWAQNQNLWQDLPYVLPATQI</sequence>
<dbReference type="GO" id="GO:0008360">
    <property type="term" value="P:regulation of cell shape"/>
    <property type="evidence" value="ECO:0007669"/>
    <property type="project" value="UniProtKB-KW"/>
</dbReference>
<keyword evidence="17" id="KW-0812">Transmembrane</keyword>